<dbReference type="PROSITE" id="PS51781">
    <property type="entry name" value="SH3B"/>
    <property type="match status" value="1"/>
</dbReference>
<accession>A0A1B1YFR9</accession>
<dbReference type="SUPFAM" id="SSF55797">
    <property type="entry name" value="PR-1-like"/>
    <property type="match status" value="1"/>
</dbReference>
<reference evidence="3 4" key="1">
    <citation type="submission" date="2016-02" db="EMBL/GenBank/DDBJ databases">
        <title>Comparison of Clostridium stercorarium subspecies using comparative genomics and transcriptomics.</title>
        <authorList>
            <person name="Schellenberg J."/>
            <person name="Thallinger G."/>
            <person name="Levin D.B."/>
            <person name="Zhang X."/>
            <person name="Alvare G."/>
            <person name="Fristensky B."/>
            <person name="Sparling R."/>
        </authorList>
    </citation>
    <scope>NUCLEOTIDE SEQUENCE [LARGE SCALE GENOMIC DNA]</scope>
    <source>
        <strain evidence="3 4">DSM 2910</strain>
    </source>
</reference>
<feature type="compositionally biased region" description="Low complexity" evidence="1">
    <location>
        <begin position="114"/>
        <end position="132"/>
    </location>
</feature>
<dbReference type="Pfam" id="PF08239">
    <property type="entry name" value="SH3_3"/>
    <property type="match status" value="1"/>
</dbReference>
<dbReference type="InterPro" id="IPR014258">
    <property type="entry name" value="CAP_domain_YkwD-like"/>
</dbReference>
<evidence type="ECO:0000313" key="3">
    <source>
        <dbReference type="EMBL" id="ANW99609.1"/>
    </source>
</evidence>
<name>A0A1B1YFR9_THEST</name>
<dbReference type="NCBIfam" id="TIGR02909">
    <property type="entry name" value="spore_YkwD"/>
    <property type="match status" value="1"/>
</dbReference>
<dbReference type="InterPro" id="IPR014044">
    <property type="entry name" value="CAP_dom"/>
</dbReference>
<feature type="domain" description="SH3b" evidence="2">
    <location>
        <begin position="40"/>
        <end position="104"/>
    </location>
</feature>
<sequence>MKRKVLAVLLLTFLFTGVFGMLSRDMTPANAEMTWKRVDFISGIVTAYELNVRKGPSTKYQIIGTLKKNQWVNVLAEIDGWYVIFEPNTGLVGCVSSKYLQPPHKVNQTPDTGTSTPKATATPTPTPVPSSVTLSKDEQELLDLINAERAKAGLAALKADPELMEVARLKAKDMVENNYFSHQSPKYGSPFDMMRQFGISFKSAGENIAGNSTEEGAVKAWMNSEGHRKNILNGNFNYTGIGIYQSPKYGKIFVQMFIGR</sequence>
<dbReference type="Proteomes" id="UP000092971">
    <property type="component" value="Chromosome"/>
</dbReference>
<feature type="region of interest" description="Disordered" evidence="1">
    <location>
        <begin position="105"/>
        <end position="132"/>
    </location>
</feature>
<dbReference type="Gene3D" id="3.40.33.10">
    <property type="entry name" value="CAP"/>
    <property type="match status" value="1"/>
</dbReference>
<dbReference type="InterPro" id="IPR035940">
    <property type="entry name" value="CAP_sf"/>
</dbReference>
<dbReference type="Pfam" id="PF00188">
    <property type="entry name" value="CAP"/>
    <property type="match status" value="1"/>
</dbReference>
<protein>
    <submittedName>
        <fullName evidence="3">SCP-like extracellular protein</fullName>
    </submittedName>
</protein>
<dbReference type="AlphaFoldDB" id="A0A1B1YFR9"/>
<dbReference type="OrthoDB" id="9783944at2"/>
<evidence type="ECO:0000313" key="4">
    <source>
        <dbReference type="Proteomes" id="UP000092971"/>
    </source>
</evidence>
<proteinExistence type="predicted"/>
<dbReference type="EMBL" id="CP014672">
    <property type="protein sequence ID" value="ANW99609.1"/>
    <property type="molecule type" value="Genomic_DNA"/>
</dbReference>
<evidence type="ECO:0000256" key="1">
    <source>
        <dbReference type="SAM" id="MobiDB-lite"/>
    </source>
</evidence>
<dbReference type="CDD" id="cd05379">
    <property type="entry name" value="CAP_bacterial"/>
    <property type="match status" value="1"/>
</dbReference>
<organism evidence="3 4">
    <name type="scientific">Thermoclostridium stercorarium subsp. thermolacticum DSM 2910</name>
    <dbReference type="NCBI Taxonomy" id="1121336"/>
    <lineage>
        <taxon>Bacteria</taxon>
        <taxon>Bacillati</taxon>
        <taxon>Bacillota</taxon>
        <taxon>Clostridia</taxon>
        <taxon>Eubacteriales</taxon>
        <taxon>Oscillospiraceae</taxon>
        <taxon>Thermoclostridium</taxon>
    </lineage>
</organism>
<evidence type="ECO:0000259" key="2">
    <source>
        <dbReference type="PROSITE" id="PS51781"/>
    </source>
</evidence>
<dbReference type="PANTHER" id="PTHR31157">
    <property type="entry name" value="SCP DOMAIN-CONTAINING PROTEIN"/>
    <property type="match status" value="1"/>
</dbReference>
<dbReference type="PANTHER" id="PTHR31157:SF1">
    <property type="entry name" value="SCP DOMAIN-CONTAINING PROTEIN"/>
    <property type="match status" value="1"/>
</dbReference>
<dbReference type="InterPro" id="IPR003646">
    <property type="entry name" value="SH3-like_bac-type"/>
</dbReference>
<dbReference type="RefSeq" id="WP_015360029.1">
    <property type="nucleotide sequence ID" value="NZ_CP014672.1"/>
</dbReference>
<dbReference type="SMART" id="SM00287">
    <property type="entry name" value="SH3b"/>
    <property type="match status" value="1"/>
</dbReference>
<gene>
    <name evidence="3" type="ORF">CSTERTH_11475</name>
</gene>